<evidence type="ECO:0000256" key="2">
    <source>
        <dbReference type="ARBA" id="ARBA00022840"/>
    </source>
</evidence>
<feature type="region of interest" description="Disordered" evidence="4">
    <location>
        <begin position="1"/>
        <end position="56"/>
    </location>
</feature>
<evidence type="ECO:0000256" key="4">
    <source>
        <dbReference type="SAM" id="MobiDB-lite"/>
    </source>
</evidence>
<gene>
    <name evidence="6" type="ORF">C5U48_02810</name>
</gene>
<feature type="compositionally biased region" description="Acidic residues" evidence="4">
    <location>
        <begin position="1"/>
        <end position="12"/>
    </location>
</feature>
<evidence type="ECO:0000313" key="6">
    <source>
        <dbReference type="EMBL" id="PQM53754.1"/>
    </source>
</evidence>
<dbReference type="Gene3D" id="3.40.50.300">
    <property type="entry name" value="P-loop containing nucleotide triphosphate hydrolases"/>
    <property type="match status" value="1"/>
</dbReference>
<evidence type="ECO:0000259" key="5">
    <source>
        <dbReference type="PROSITE" id="PS50901"/>
    </source>
</evidence>
<feature type="binding site" evidence="3">
    <location>
        <begin position="343"/>
        <end position="350"/>
    </location>
    <ligand>
        <name>ATP</name>
        <dbReference type="ChEBI" id="CHEBI:30616"/>
    </ligand>
</feature>
<dbReference type="Proteomes" id="UP000237911">
    <property type="component" value="Unassembled WGS sequence"/>
</dbReference>
<sequence length="648" mass="68646">MAGMIADDDEEFVFGAPQGAGAAPEPRPNREGKSASSTPTGPAEPQPEPQQGRVDQAAAIATAVDELDQLWKAAEAGPACPGPTSVEAEDHDSPAYVASLWNARFADETWCHRLFGGVAKARAVPKGTGVNIRVKVPAGYDGEAIGRRFRAAAEQAGMGTYQTQLEDPGKLWVWRSVVGEHPATPWNAAGHAAKCFYEDGPNARKSILYTAGLGVEKPKRAVPAVRSLEVGERGPEIRIRPLPGQDAEALAKLSVGKLRSIFCCPELTVTVCGADLLIALNHRPAATFPASSPLSPQLIWRPVLRSQSLLAARGGLLLPVGVDRKGNPLMIPIHKRPHTLTAGTSGAGKSTLLKLQLAALQAQGVTLLLADGKGADMREAYAAGIGHNLSVEPAAIHRAIAFVFDAMERRKRMEAAMHQRKIPIAFEPIVLCVDEFGAWASKGLSTGADKREKAGIQAAMVRINHILAQGRSRGCHLIISAQAVDAESGINTKLLTNIATRIVVGKPQGGPAGHLTKLFAEGERERVAAETAHIRLGDQGLGVVVDGDGNPTAFKGFYNAGKAAETFAAALANAPQRRRFGWKFPDDNGDWLNRTSAAFEDLEPVDSIPVIALTEADGTPIPGTERYDEGSPAYDPGSPPMNVAHAEF</sequence>
<dbReference type="InterPro" id="IPR027417">
    <property type="entry name" value="P-loop_NTPase"/>
</dbReference>
<keyword evidence="2 3" id="KW-0067">ATP-binding</keyword>
<dbReference type="SUPFAM" id="SSF52540">
    <property type="entry name" value="P-loop containing nucleoside triphosphate hydrolases"/>
    <property type="match status" value="1"/>
</dbReference>
<protein>
    <recommendedName>
        <fullName evidence="5">FtsK domain-containing protein</fullName>
    </recommendedName>
</protein>
<evidence type="ECO:0000256" key="1">
    <source>
        <dbReference type="ARBA" id="ARBA00022741"/>
    </source>
</evidence>
<comment type="caution">
    <text evidence="6">The sequence shown here is derived from an EMBL/GenBank/DDBJ whole genome shotgun (WGS) entry which is preliminary data.</text>
</comment>
<keyword evidence="7" id="KW-1185">Reference proteome</keyword>
<reference evidence="6 7" key="1">
    <citation type="submission" date="2018-02" db="EMBL/GenBank/DDBJ databases">
        <title>Draft genome sequence of Mycobacterium virginiense isolated from mud of a swine farm in Japan.</title>
        <authorList>
            <person name="Ohya K."/>
        </authorList>
    </citation>
    <scope>NUCLEOTIDE SEQUENCE [LARGE SCALE GENOMIC DNA]</scope>
    <source>
        <strain evidence="6 7">GF75</strain>
    </source>
</reference>
<dbReference type="InterPro" id="IPR050206">
    <property type="entry name" value="FtsK/SpoIIIE/SftA"/>
</dbReference>
<evidence type="ECO:0000256" key="3">
    <source>
        <dbReference type="PROSITE-ProRule" id="PRU00289"/>
    </source>
</evidence>
<feature type="compositionally biased region" description="Low complexity" evidence="4">
    <location>
        <begin position="15"/>
        <end position="24"/>
    </location>
</feature>
<accession>A0A9X7P036</accession>
<organism evidence="6 7">
    <name type="scientific">Mycolicibacter virginiensis</name>
    <dbReference type="NCBI Taxonomy" id="1795032"/>
    <lineage>
        <taxon>Bacteria</taxon>
        <taxon>Bacillati</taxon>
        <taxon>Actinomycetota</taxon>
        <taxon>Actinomycetes</taxon>
        <taxon>Mycobacteriales</taxon>
        <taxon>Mycobacteriaceae</taxon>
        <taxon>Mycolicibacter</taxon>
    </lineage>
</organism>
<name>A0A9X7P036_9MYCO</name>
<dbReference type="InterPro" id="IPR002543">
    <property type="entry name" value="FtsK_dom"/>
</dbReference>
<dbReference type="GO" id="GO:0005524">
    <property type="term" value="F:ATP binding"/>
    <property type="evidence" value="ECO:0007669"/>
    <property type="project" value="UniProtKB-UniRule"/>
</dbReference>
<dbReference type="PANTHER" id="PTHR22683:SF41">
    <property type="entry name" value="DNA TRANSLOCASE FTSK"/>
    <property type="match status" value="1"/>
</dbReference>
<proteinExistence type="predicted"/>
<feature type="domain" description="FtsK" evidence="5">
    <location>
        <begin position="326"/>
        <end position="513"/>
    </location>
</feature>
<dbReference type="PANTHER" id="PTHR22683">
    <property type="entry name" value="SPORULATION PROTEIN RELATED"/>
    <property type="match status" value="1"/>
</dbReference>
<dbReference type="EMBL" id="PUEV01000012">
    <property type="protein sequence ID" value="PQM53754.1"/>
    <property type="molecule type" value="Genomic_DNA"/>
</dbReference>
<keyword evidence="1 3" id="KW-0547">Nucleotide-binding</keyword>
<dbReference type="Pfam" id="PF01580">
    <property type="entry name" value="FtsK_SpoIIIE"/>
    <property type="match status" value="1"/>
</dbReference>
<dbReference type="PROSITE" id="PS50901">
    <property type="entry name" value="FTSK"/>
    <property type="match status" value="1"/>
</dbReference>
<evidence type="ECO:0000313" key="7">
    <source>
        <dbReference type="Proteomes" id="UP000237911"/>
    </source>
</evidence>
<dbReference type="GO" id="GO:0003677">
    <property type="term" value="F:DNA binding"/>
    <property type="evidence" value="ECO:0007669"/>
    <property type="project" value="InterPro"/>
</dbReference>
<dbReference type="AlphaFoldDB" id="A0A9X7P036"/>